<evidence type="ECO:0000313" key="2">
    <source>
        <dbReference type="EMBL" id="QJT20835.1"/>
    </source>
</evidence>
<feature type="region of interest" description="Disordered" evidence="1">
    <location>
        <begin position="140"/>
        <end position="208"/>
    </location>
</feature>
<name>A0A6M4Y8Q6_AERME</name>
<gene>
    <name evidence="2" type="ORF">E4184_04780</name>
</gene>
<dbReference type="RefSeq" id="WP_171275548.1">
    <property type="nucleotide sequence ID" value="NZ_CAWPJG010000001.1"/>
</dbReference>
<dbReference type="AlphaFoldDB" id="A0A6M4Y8Q6"/>
<sequence length="208" mass="22170">MAKATQPAASAAPVWTVIKSAKAPKISARASGLLHYDVGKNDEGRYALRITANDTGGLFSKHWLSLDDILALLDILKDAPFKSVALKALFVRGSANNHGFLAAILRSEKLLVAAEPNSPFHRVGLSLSDWSTQLDEPANMDKQARKGKAKGQKGQDDTTDEITIEKGNEPPFLETANDQAGLSDKMDEAGAETGSETGDEVAGQETQP</sequence>
<dbReference type="EMBL" id="CP038441">
    <property type="protein sequence ID" value="QJT20835.1"/>
    <property type="molecule type" value="Genomic_DNA"/>
</dbReference>
<reference evidence="2 3" key="1">
    <citation type="submission" date="2019-03" db="EMBL/GenBank/DDBJ databases">
        <title>Novel transposon Tn6433 accelerates the dissemination of tet(E) in Aeromonas from aerobic biofilm under oxytetracycline stress.</title>
        <authorList>
            <person name="Shi Y."/>
            <person name="Tian Z."/>
            <person name="Zhang Y."/>
            <person name="Zhang H."/>
            <person name="Yang M."/>
        </authorList>
    </citation>
    <scope>NUCLEOTIDE SEQUENCE [LARGE SCALE GENOMIC DNA]</scope>
    <source>
        <strain evidence="2 3">T0.1-19</strain>
    </source>
</reference>
<proteinExistence type="predicted"/>
<protein>
    <submittedName>
        <fullName evidence="2">Uncharacterized protein</fullName>
    </submittedName>
</protein>
<dbReference type="Proteomes" id="UP000501427">
    <property type="component" value="Chromosome"/>
</dbReference>
<organism evidence="2 3">
    <name type="scientific">Aeromonas media</name>
    <dbReference type="NCBI Taxonomy" id="651"/>
    <lineage>
        <taxon>Bacteria</taxon>
        <taxon>Pseudomonadati</taxon>
        <taxon>Pseudomonadota</taxon>
        <taxon>Gammaproteobacteria</taxon>
        <taxon>Aeromonadales</taxon>
        <taxon>Aeromonadaceae</taxon>
        <taxon>Aeromonas</taxon>
    </lineage>
</organism>
<accession>A0A6M4Y8Q6</accession>
<evidence type="ECO:0000256" key="1">
    <source>
        <dbReference type="SAM" id="MobiDB-lite"/>
    </source>
</evidence>
<evidence type="ECO:0000313" key="3">
    <source>
        <dbReference type="Proteomes" id="UP000501427"/>
    </source>
</evidence>